<keyword evidence="1 8" id="KW-0813">Transport</keyword>
<keyword evidence="5 8" id="KW-0811">Translocation</keyword>
<dbReference type="GO" id="GO:0005886">
    <property type="term" value="C:plasma membrane"/>
    <property type="evidence" value="ECO:0007669"/>
    <property type="project" value="UniProtKB-SubCell"/>
</dbReference>
<dbReference type="Proteomes" id="UP000538031">
    <property type="component" value="Unassembled WGS sequence"/>
</dbReference>
<evidence type="ECO:0000256" key="4">
    <source>
        <dbReference type="ARBA" id="ARBA00022989"/>
    </source>
</evidence>
<dbReference type="HAMAP" id="MF_00422">
    <property type="entry name" value="SecE"/>
    <property type="match status" value="1"/>
</dbReference>
<evidence type="ECO:0000256" key="7">
    <source>
        <dbReference type="ARBA" id="ARBA00037847"/>
    </source>
</evidence>
<sequence length="59" mass="6617">MKYRESILNFIKQSKRVLRVSKKPSREEYLNVSKVTGIGIIIIGVIGFIISIIVQLLGG</sequence>
<dbReference type="AlphaFoldDB" id="A0A7J4MWU2"/>
<keyword evidence="8" id="KW-1003">Cell membrane</keyword>
<accession>A0A7J4MWU2</accession>
<dbReference type="GO" id="GO:0008320">
    <property type="term" value="F:protein transmembrane transporter activity"/>
    <property type="evidence" value="ECO:0007669"/>
    <property type="project" value="UniProtKB-UniRule"/>
</dbReference>
<keyword evidence="3 8" id="KW-0653">Protein transport</keyword>
<proteinExistence type="inferred from homology"/>
<dbReference type="GO" id="GO:0006605">
    <property type="term" value="P:protein targeting"/>
    <property type="evidence" value="ECO:0007669"/>
    <property type="project" value="UniProtKB-UniRule"/>
</dbReference>
<dbReference type="InterPro" id="IPR001901">
    <property type="entry name" value="Translocase_SecE/Sec61-g"/>
</dbReference>
<dbReference type="PROSITE" id="PS01067">
    <property type="entry name" value="SECE_SEC61G"/>
    <property type="match status" value="1"/>
</dbReference>
<protein>
    <recommendedName>
        <fullName evidence="8">Protein translocase subunit SecE</fullName>
    </recommendedName>
    <alternativeName>
        <fullName evidence="8">Protein transport protein Sec61 gamma subunit homolog</fullName>
    </alternativeName>
</protein>
<organism evidence="9 10">
    <name type="scientific">Methanothermobacter thermautotrophicus</name>
    <name type="common">Methanobacterium thermoformicicum</name>
    <dbReference type="NCBI Taxonomy" id="145262"/>
    <lineage>
        <taxon>Archaea</taxon>
        <taxon>Methanobacteriati</taxon>
        <taxon>Methanobacteriota</taxon>
        <taxon>Methanomada group</taxon>
        <taxon>Methanobacteria</taxon>
        <taxon>Methanobacteriales</taxon>
        <taxon>Methanobacteriaceae</taxon>
        <taxon>Methanothermobacter</taxon>
    </lineage>
</organism>
<evidence type="ECO:0000313" key="10">
    <source>
        <dbReference type="Proteomes" id="UP000538031"/>
    </source>
</evidence>
<evidence type="ECO:0000256" key="8">
    <source>
        <dbReference type="HAMAP-Rule" id="MF_00422"/>
    </source>
</evidence>
<dbReference type="EMBL" id="DUHT01000052">
    <property type="protein sequence ID" value="HIH64882.1"/>
    <property type="molecule type" value="Genomic_DNA"/>
</dbReference>
<keyword evidence="6 8" id="KW-0472">Membrane</keyword>
<evidence type="ECO:0000256" key="3">
    <source>
        <dbReference type="ARBA" id="ARBA00022927"/>
    </source>
</evidence>
<dbReference type="NCBIfam" id="TIGR00327">
    <property type="entry name" value="secE_euk_arch"/>
    <property type="match status" value="1"/>
</dbReference>
<dbReference type="InterPro" id="IPR008158">
    <property type="entry name" value="Translocase_Sec61-g"/>
</dbReference>
<comment type="subunit">
    <text evidence="8">Component of the Sec protein translocase complex. Heterotrimer consisting of SecY (alpha), SecG (beta) and SecE (gamma) subunits. The heterotrimers can form oligomers, although 1 heterotrimer is thought to be able to translocate proteins. Interacts with the ribosome. May interact with SecDF, and other proteins may be involved.</text>
</comment>
<comment type="caution">
    <text evidence="9">The sequence shown here is derived from an EMBL/GenBank/DDBJ whole genome shotgun (WGS) entry which is preliminary data.</text>
</comment>
<keyword evidence="2 8" id="KW-0812">Transmembrane</keyword>
<dbReference type="SUPFAM" id="SSF103456">
    <property type="entry name" value="Preprotein translocase SecE subunit"/>
    <property type="match status" value="1"/>
</dbReference>
<dbReference type="InterPro" id="IPR023391">
    <property type="entry name" value="Prot_translocase_SecE_dom_sf"/>
</dbReference>
<comment type="function">
    <text evidence="8">Essential subunit of the Sec protein translocation channel SecYEG. Clamps together the 2 halves of SecY. May contact the channel plug during translocation.</text>
</comment>
<feature type="transmembrane region" description="Helical" evidence="8">
    <location>
        <begin position="35"/>
        <end position="57"/>
    </location>
</feature>
<reference evidence="10" key="1">
    <citation type="journal article" date="2020" name="bioRxiv">
        <title>A rank-normalized archaeal taxonomy based on genome phylogeny resolves widespread incomplete and uneven classifications.</title>
        <authorList>
            <person name="Rinke C."/>
            <person name="Chuvochina M."/>
            <person name="Mussig A.J."/>
            <person name="Chaumeil P.-A."/>
            <person name="Waite D.W."/>
            <person name="Whitman W.B."/>
            <person name="Parks D.H."/>
            <person name="Hugenholtz P."/>
        </authorList>
    </citation>
    <scope>NUCLEOTIDE SEQUENCE [LARGE SCALE GENOMIC DNA]</scope>
</reference>
<dbReference type="Gene3D" id="1.20.5.820">
    <property type="entry name" value="Preprotein translocase SecE subunit"/>
    <property type="match status" value="1"/>
</dbReference>
<dbReference type="GO" id="GO:0065002">
    <property type="term" value="P:intracellular protein transmembrane transport"/>
    <property type="evidence" value="ECO:0007669"/>
    <property type="project" value="UniProtKB-UniRule"/>
</dbReference>
<dbReference type="GO" id="GO:0012505">
    <property type="term" value="C:endomembrane system"/>
    <property type="evidence" value="ECO:0007669"/>
    <property type="project" value="UniProtKB-SubCell"/>
</dbReference>
<dbReference type="Pfam" id="PF00584">
    <property type="entry name" value="SecE"/>
    <property type="match status" value="1"/>
</dbReference>
<gene>
    <name evidence="8" type="primary">secE</name>
    <name evidence="9" type="ORF">HA285_04710</name>
</gene>
<dbReference type="GO" id="GO:0009306">
    <property type="term" value="P:protein secretion"/>
    <property type="evidence" value="ECO:0007669"/>
    <property type="project" value="UniProtKB-UniRule"/>
</dbReference>
<name>A0A7J4MWU2_METTF</name>
<dbReference type="NCBIfam" id="NF006909">
    <property type="entry name" value="PRK09400.1-4"/>
    <property type="match status" value="1"/>
</dbReference>
<evidence type="ECO:0000256" key="2">
    <source>
        <dbReference type="ARBA" id="ARBA00022692"/>
    </source>
</evidence>
<evidence type="ECO:0000256" key="6">
    <source>
        <dbReference type="ARBA" id="ARBA00023136"/>
    </source>
</evidence>
<keyword evidence="4 8" id="KW-1133">Transmembrane helix</keyword>
<evidence type="ECO:0000256" key="1">
    <source>
        <dbReference type="ARBA" id="ARBA00022448"/>
    </source>
</evidence>
<comment type="subcellular location">
    <subcellularLocation>
        <location evidence="8">Cell membrane</location>
        <topology evidence="8">Single-pass membrane protein</topology>
    </subcellularLocation>
    <subcellularLocation>
        <location evidence="7">Endomembrane system</location>
        <topology evidence="7">Single-pass membrane protein</topology>
    </subcellularLocation>
</comment>
<evidence type="ECO:0000256" key="5">
    <source>
        <dbReference type="ARBA" id="ARBA00023010"/>
    </source>
</evidence>
<evidence type="ECO:0000313" key="9">
    <source>
        <dbReference type="EMBL" id="HIH64882.1"/>
    </source>
</evidence>
<comment type="similarity">
    <text evidence="8">Belongs to the SecE/SEC61-gamma family.</text>
</comment>